<dbReference type="Proteomes" id="UP000677687">
    <property type="component" value="Unassembled WGS sequence"/>
</dbReference>
<name>A0A8T4L1V1_9ARCH</name>
<sequence>MRIIDFLKDEKAQSEFSSLYMLIVLVIAALLIITLVKPMFRQSQKIVSKTVK</sequence>
<dbReference type="AlphaFoldDB" id="A0A8T4L1V1"/>
<keyword evidence="1" id="KW-1133">Transmembrane helix</keyword>
<reference evidence="2" key="2">
    <citation type="submission" date="2021-05" db="EMBL/GenBank/DDBJ databases">
        <title>Protein family content uncovers lineage relationships and bacterial pathway maintenance mechanisms in DPANN archaea.</title>
        <authorList>
            <person name="Castelle C.J."/>
            <person name="Meheust R."/>
            <person name="Jaffe A.L."/>
            <person name="Seitz K."/>
            <person name="Gong X."/>
            <person name="Baker B.J."/>
            <person name="Banfield J.F."/>
        </authorList>
    </citation>
    <scope>NUCLEOTIDE SEQUENCE</scope>
    <source>
        <strain evidence="2">RIFCSPHIGHO2_01_FULL_AR10_44_11</strain>
    </source>
</reference>
<proteinExistence type="predicted"/>
<keyword evidence="1" id="KW-0472">Membrane</keyword>
<feature type="transmembrane region" description="Helical" evidence="1">
    <location>
        <begin position="20"/>
        <end position="40"/>
    </location>
</feature>
<evidence type="ECO:0000256" key="1">
    <source>
        <dbReference type="SAM" id="Phobius"/>
    </source>
</evidence>
<keyword evidence="1" id="KW-0812">Transmembrane</keyword>
<dbReference type="EMBL" id="JAGVWD010000006">
    <property type="protein sequence ID" value="MBS3057076.1"/>
    <property type="molecule type" value="Genomic_DNA"/>
</dbReference>
<reference evidence="2" key="1">
    <citation type="submission" date="2021-03" db="EMBL/GenBank/DDBJ databases">
        <authorList>
            <person name="Jaffe A."/>
        </authorList>
    </citation>
    <scope>NUCLEOTIDE SEQUENCE</scope>
    <source>
        <strain evidence="2">RIFCSPHIGHO2_01_FULL_AR10_44_11</strain>
    </source>
</reference>
<accession>A0A8T4L1V1</accession>
<comment type="caution">
    <text evidence="2">The sequence shown here is derived from an EMBL/GenBank/DDBJ whole genome shotgun (WGS) entry which is preliminary data.</text>
</comment>
<gene>
    <name evidence="2" type="ORF">J4415_00435</name>
</gene>
<evidence type="ECO:0000313" key="2">
    <source>
        <dbReference type="EMBL" id="MBS3057076.1"/>
    </source>
</evidence>
<protein>
    <submittedName>
        <fullName evidence="2">Uncharacterized protein</fullName>
    </submittedName>
</protein>
<organism evidence="2 3">
    <name type="scientific">Candidatus Iainarchaeum sp</name>
    <dbReference type="NCBI Taxonomy" id="3101447"/>
    <lineage>
        <taxon>Archaea</taxon>
        <taxon>Candidatus Iainarchaeota</taxon>
        <taxon>Candidatus Iainarchaeia</taxon>
        <taxon>Candidatus Iainarchaeales</taxon>
        <taxon>Candidatus Iainarchaeaceae</taxon>
        <taxon>Candidatus Iainarchaeum</taxon>
    </lineage>
</organism>
<evidence type="ECO:0000313" key="3">
    <source>
        <dbReference type="Proteomes" id="UP000677687"/>
    </source>
</evidence>